<evidence type="ECO:0000256" key="6">
    <source>
        <dbReference type="SAM" id="MobiDB-lite"/>
    </source>
</evidence>
<dbReference type="PANTHER" id="PTHR33284">
    <property type="entry name" value="RIBOSOMAL PROTEIN L25/GLN-TRNA SYNTHETASE, ANTI-CODON-BINDING DOMAIN-CONTAINING PROTEIN"/>
    <property type="match status" value="1"/>
</dbReference>
<dbReference type="EMBL" id="SCKW01000004">
    <property type="protein sequence ID" value="RWZ79677.1"/>
    <property type="molecule type" value="Genomic_DNA"/>
</dbReference>
<dbReference type="SUPFAM" id="SSF50715">
    <property type="entry name" value="Ribosomal protein L25-like"/>
    <property type="match status" value="1"/>
</dbReference>
<evidence type="ECO:0000259" key="8">
    <source>
        <dbReference type="Pfam" id="PF14693"/>
    </source>
</evidence>
<evidence type="ECO:0000256" key="2">
    <source>
        <dbReference type="ARBA" id="ARBA00022884"/>
    </source>
</evidence>
<dbReference type="InterPro" id="IPR020930">
    <property type="entry name" value="Ribosomal_uL5_bac-type"/>
</dbReference>
<dbReference type="Proteomes" id="UP000289269">
    <property type="component" value="Unassembled WGS sequence"/>
</dbReference>
<dbReference type="InterPro" id="IPR020057">
    <property type="entry name" value="Ribosomal_bL25_b-dom"/>
</dbReference>
<accession>A0A4Q0AJQ8</accession>
<feature type="compositionally biased region" description="Basic and acidic residues" evidence="6">
    <location>
        <begin position="224"/>
        <end position="237"/>
    </location>
</feature>
<keyword evidence="3 5" id="KW-0689">Ribosomal protein</keyword>
<comment type="subunit">
    <text evidence="5">Part of the 50S ribosomal subunit; part of the 5S rRNA/L5/L18/L25 subcomplex. Contacts the 5S rRNA. Binds to the 5S rRNA independently of L5 and L18.</text>
</comment>
<comment type="function">
    <text evidence="5">This is one of the proteins that binds to the 5S RNA in the ribosome where it forms part of the central protuberance.</text>
</comment>
<dbReference type="Gene3D" id="2.40.240.10">
    <property type="entry name" value="Ribosomal Protein L25, Chain P"/>
    <property type="match status" value="1"/>
</dbReference>
<evidence type="ECO:0000256" key="1">
    <source>
        <dbReference type="ARBA" id="ARBA00022730"/>
    </source>
</evidence>
<dbReference type="InterPro" id="IPR001021">
    <property type="entry name" value="Ribosomal_bL25_long"/>
</dbReference>
<dbReference type="InterPro" id="IPR029751">
    <property type="entry name" value="Ribosomal_L25_dom"/>
</dbReference>
<organism evidence="9 10">
    <name type="scientific">Candidatus Chaera renei</name>
    <dbReference type="NCBI Taxonomy" id="2506947"/>
    <lineage>
        <taxon>Bacteria</taxon>
        <taxon>Candidatus Saccharimonadota</taxon>
        <taxon>Candidatus Saccharimonadia</taxon>
        <taxon>Candidatus Saccharimonadales</taxon>
        <taxon>Candidatus Saccharimonadaceae</taxon>
        <taxon>Candidatus Chaera</taxon>
    </lineage>
</organism>
<comment type="similarity">
    <text evidence="5">Belongs to the bacterial ribosomal protein bL25 family. CTC subfamily.</text>
</comment>
<dbReference type="InterPro" id="IPR011035">
    <property type="entry name" value="Ribosomal_bL25/Gln-tRNA_synth"/>
</dbReference>
<name>A0A4Q0AJQ8_9BACT</name>
<protein>
    <recommendedName>
        <fullName evidence="5">Large ribosomal subunit protein bL25</fullName>
    </recommendedName>
    <alternativeName>
        <fullName evidence="5">General stress protein CTC</fullName>
    </alternativeName>
</protein>
<keyword evidence="1 5" id="KW-0699">rRNA-binding</keyword>
<dbReference type="HAMAP" id="MF_01334">
    <property type="entry name" value="Ribosomal_bL25_CTC"/>
    <property type="match status" value="1"/>
</dbReference>
<dbReference type="CDD" id="cd00495">
    <property type="entry name" value="Ribosomal_L25_TL5_CTC"/>
    <property type="match status" value="1"/>
</dbReference>
<dbReference type="InterPro" id="IPR020056">
    <property type="entry name" value="Rbsml_bL25/Gln-tRNA_synth_N"/>
</dbReference>
<feature type="domain" description="Large ribosomal subunit protein bL25 L25" evidence="7">
    <location>
        <begin position="8"/>
        <end position="93"/>
    </location>
</feature>
<reference evidence="9" key="1">
    <citation type="submission" date="2019-01" db="EMBL/GenBank/DDBJ databases">
        <title>Genomic signatures and co-occurrence patterns of the ultra-small Saccharimodia (Patescibacteria phylum) suggest a symbiotic lifestyle.</title>
        <authorList>
            <person name="Lemos L."/>
            <person name="Medeiros J."/>
            <person name="Andreote F."/>
            <person name="Fernandes G."/>
            <person name="Varani A."/>
            <person name="Oliveira G."/>
            <person name="Pylro V."/>
        </authorList>
    </citation>
    <scope>NUCLEOTIDE SEQUENCE [LARGE SCALE GENOMIC DNA]</scope>
    <source>
        <strain evidence="9">AMD01</strain>
    </source>
</reference>
<dbReference type="InterPro" id="IPR037121">
    <property type="entry name" value="Ribosomal_bL25_C"/>
</dbReference>
<evidence type="ECO:0000313" key="10">
    <source>
        <dbReference type="Proteomes" id="UP000289269"/>
    </source>
</evidence>
<evidence type="ECO:0000256" key="4">
    <source>
        <dbReference type="ARBA" id="ARBA00023274"/>
    </source>
</evidence>
<keyword evidence="10" id="KW-1185">Reference proteome</keyword>
<keyword evidence="2 5" id="KW-0694">RNA-binding</keyword>
<dbReference type="GO" id="GO:0006412">
    <property type="term" value="P:translation"/>
    <property type="evidence" value="ECO:0007669"/>
    <property type="project" value="UniProtKB-UniRule"/>
</dbReference>
<dbReference type="AlphaFoldDB" id="A0A4Q0AJQ8"/>
<gene>
    <name evidence="5" type="primary">rplY</name>
    <name evidence="5" type="synonym">ctc</name>
    <name evidence="9" type="ORF">EOT04_00650</name>
</gene>
<dbReference type="GO" id="GO:0022625">
    <property type="term" value="C:cytosolic large ribosomal subunit"/>
    <property type="evidence" value="ECO:0007669"/>
    <property type="project" value="TreeGrafter"/>
</dbReference>
<feature type="region of interest" description="Disordered" evidence="6">
    <location>
        <begin position="190"/>
        <end position="245"/>
    </location>
</feature>
<evidence type="ECO:0000259" key="7">
    <source>
        <dbReference type="Pfam" id="PF01386"/>
    </source>
</evidence>
<keyword evidence="4 5" id="KW-0687">Ribonucleoprotein</keyword>
<dbReference type="GO" id="GO:0008097">
    <property type="term" value="F:5S rRNA binding"/>
    <property type="evidence" value="ECO:0007669"/>
    <property type="project" value="InterPro"/>
</dbReference>
<dbReference type="Pfam" id="PF14693">
    <property type="entry name" value="Ribosomal_TL5_C"/>
    <property type="match status" value="1"/>
</dbReference>
<evidence type="ECO:0000256" key="3">
    <source>
        <dbReference type="ARBA" id="ARBA00022980"/>
    </source>
</evidence>
<dbReference type="Pfam" id="PF01386">
    <property type="entry name" value="Ribosomal_L25p"/>
    <property type="match status" value="1"/>
</dbReference>
<dbReference type="GO" id="GO:0003735">
    <property type="term" value="F:structural constituent of ribosome"/>
    <property type="evidence" value="ECO:0007669"/>
    <property type="project" value="InterPro"/>
</dbReference>
<evidence type="ECO:0000313" key="9">
    <source>
        <dbReference type="EMBL" id="RWZ79677.1"/>
    </source>
</evidence>
<evidence type="ECO:0000256" key="5">
    <source>
        <dbReference type="HAMAP-Rule" id="MF_01334"/>
    </source>
</evidence>
<dbReference type="Gene3D" id="2.170.120.20">
    <property type="entry name" value="Ribosomal protein L25, beta domain"/>
    <property type="match status" value="1"/>
</dbReference>
<sequence length="245" mass="26537">MSSDKIELSLQPRGVTGKKVAVLRRQGEVPGVIYGADMTAENVSAPALLMDKVYRQAGRHHPVYLNLEGKKRLAMIKRVDVDPVKRTLRHVSFHAVKQNEKVEAEIPVVLLGEGESPAEKSGLVVLQTLETLPVTALPANLPDRLEVSIERLSEPGQHVTVADINLPEGVELQEDDDERVIASVYEPSALQAANEAAGGDAEPEDVSEIEAEHGEDTEQTGQAEEDRPGGKGQKEPKPSSLENNP</sequence>
<proteinExistence type="inferred from homology"/>
<comment type="caution">
    <text evidence="9">The sequence shown here is derived from an EMBL/GenBank/DDBJ whole genome shotgun (WGS) entry which is preliminary data.</text>
</comment>
<feature type="domain" description="Large ribosomal subunit protein bL25 beta" evidence="8">
    <location>
        <begin position="101"/>
        <end position="187"/>
    </location>
</feature>
<dbReference type="NCBIfam" id="TIGR00731">
    <property type="entry name" value="bL25_bact_ctc"/>
    <property type="match status" value="1"/>
</dbReference>
<dbReference type="PANTHER" id="PTHR33284:SF1">
    <property type="entry name" value="RIBOSOMAL PROTEIN L25_GLN-TRNA SYNTHETASE, ANTI-CODON-BINDING DOMAIN-CONTAINING PROTEIN"/>
    <property type="match status" value="1"/>
</dbReference>